<keyword evidence="8 10" id="KW-0961">Cell wall biogenesis/degradation</keyword>
<evidence type="ECO:0000256" key="1">
    <source>
        <dbReference type="ARBA" id="ARBA00001362"/>
    </source>
</evidence>
<keyword evidence="12" id="KW-1185">Reference proteome</keyword>
<evidence type="ECO:0000256" key="9">
    <source>
        <dbReference type="HAMAP-Rule" id="MF_01924"/>
    </source>
</evidence>
<gene>
    <name evidence="9 11" type="primary">ddpX</name>
    <name evidence="11" type="ORF">K6K13_11760</name>
</gene>
<evidence type="ECO:0000256" key="6">
    <source>
        <dbReference type="ARBA" id="ARBA00022997"/>
    </source>
</evidence>
<dbReference type="PANTHER" id="PTHR43126:SF1">
    <property type="entry name" value="D-ALANYL-D-ALANINE DIPEPTIDASE"/>
    <property type="match status" value="1"/>
</dbReference>
<comment type="function">
    <text evidence="9 10">Catalyzes hydrolysis of the D-alanyl-D-alanine dipeptide.</text>
</comment>
<evidence type="ECO:0000256" key="5">
    <source>
        <dbReference type="ARBA" id="ARBA00022833"/>
    </source>
</evidence>
<dbReference type="EC" id="3.4.13.22" evidence="9 10"/>
<dbReference type="PIRSF" id="PIRSF026671">
    <property type="entry name" value="AA_dipeptidase"/>
    <property type="match status" value="1"/>
</dbReference>
<keyword evidence="6 9" id="KW-0224">Dipeptidase</keyword>
<dbReference type="InterPro" id="IPR000755">
    <property type="entry name" value="A_A_dipeptidase"/>
</dbReference>
<evidence type="ECO:0000256" key="7">
    <source>
        <dbReference type="ARBA" id="ARBA00023049"/>
    </source>
</evidence>
<dbReference type="CDD" id="cd14840">
    <property type="entry name" value="D-Ala-D-Ala_dipeptidase_Aad"/>
    <property type="match status" value="1"/>
</dbReference>
<feature type="binding site" evidence="9">
    <location>
        <position position="165"/>
    </location>
    <ligand>
        <name>Zn(2+)</name>
        <dbReference type="ChEBI" id="CHEBI:29105"/>
        <note>catalytic</note>
    </ligand>
</feature>
<dbReference type="InterPro" id="IPR009045">
    <property type="entry name" value="Zn_M74/Hedgehog-like"/>
</dbReference>
<evidence type="ECO:0000313" key="11">
    <source>
        <dbReference type="EMBL" id="QZN94074.1"/>
    </source>
</evidence>
<evidence type="ECO:0000256" key="2">
    <source>
        <dbReference type="ARBA" id="ARBA00022670"/>
    </source>
</evidence>
<feature type="site" description="Transition state stabilizer" evidence="9">
    <location>
        <position position="71"/>
    </location>
</feature>
<dbReference type="NCBIfam" id="NF007557">
    <property type="entry name" value="PRK10178.1"/>
    <property type="match status" value="1"/>
</dbReference>
<comment type="cofactor">
    <cofactor evidence="9">
        <name>Zn(2+)</name>
        <dbReference type="ChEBI" id="CHEBI:29105"/>
    </cofactor>
    <text evidence="9">Binds 1 zinc ion per subunit.</text>
</comment>
<dbReference type="SUPFAM" id="SSF55166">
    <property type="entry name" value="Hedgehog/DD-peptidase"/>
    <property type="match status" value="1"/>
</dbReference>
<dbReference type="RefSeq" id="WP_222157201.1">
    <property type="nucleotide sequence ID" value="NZ_CP081864.1"/>
</dbReference>
<name>A0ABX9AKN7_9ENTR</name>
<feature type="active site" description="Proton donor/acceptor" evidence="9">
    <location>
        <position position="162"/>
    </location>
</feature>
<keyword evidence="7 9" id="KW-0482">Metalloprotease</keyword>
<sequence length="192" mass="21312">MTDVIDLVDLAQTLPQLIIDMKYATVDNLTGHPIYAQALCLLHPDAAQGLARSVVVAEQSCYRLQLYDAYRPHAAQIRLWDACPDPRFVASLAVGSHHSRGVAVDVTLLDEQGKALDMGTGFDEMNEKSYAWCAALPVAVQRNRLQLYAVMAAGGFVGIETEWWHFELPNADRYPLLPDRFGCTLPNRRTAV</sequence>
<dbReference type="Pfam" id="PF01427">
    <property type="entry name" value="Peptidase_M15"/>
    <property type="match status" value="1"/>
</dbReference>
<dbReference type="HAMAP" id="MF_01924">
    <property type="entry name" value="A_A_dipeptidase"/>
    <property type="match status" value="1"/>
</dbReference>
<dbReference type="PANTHER" id="PTHR43126">
    <property type="entry name" value="D-ALANYL-D-ALANINE DIPEPTIDASE"/>
    <property type="match status" value="1"/>
</dbReference>
<proteinExistence type="inferred from homology"/>
<dbReference type="EMBL" id="CP081864">
    <property type="protein sequence ID" value="QZN94074.1"/>
    <property type="molecule type" value="Genomic_DNA"/>
</dbReference>
<keyword evidence="2 9" id="KW-0645">Protease</keyword>
<comment type="catalytic activity">
    <reaction evidence="1 9 10">
        <text>D-alanyl-D-alanine + H2O = 2 D-alanine</text>
        <dbReference type="Rhea" id="RHEA:20661"/>
        <dbReference type="ChEBI" id="CHEBI:15377"/>
        <dbReference type="ChEBI" id="CHEBI:57416"/>
        <dbReference type="ChEBI" id="CHEBI:57822"/>
        <dbReference type="EC" id="3.4.13.22"/>
    </reaction>
</comment>
<organism evidence="11 12">
    <name type="scientific">Symbiopectobacterium purcellii</name>
    <dbReference type="NCBI Taxonomy" id="2871826"/>
    <lineage>
        <taxon>Bacteria</taxon>
        <taxon>Pseudomonadati</taxon>
        <taxon>Pseudomonadota</taxon>
        <taxon>Gammaproteobacteria</taxon>
        <taxon>Enterobacterales</taxon>
        <taxon>Enterobacteriaceae</taxon>
    </lineage>
</organism>
<keyword evidence="3 9" id="KW-0479">Metal-binding</keyword>
<protein>
    <recommendedName>
        <fullName evidence="9 10">D-alanyl-D-alanine dipeptidase</fullName>
        <shortName evidence="9 10">D-Ala-D-Ala dipeptidase</shortName>
        <ecNumber evidence="9 10">3.4.13.22</ecNumber>
    </recommendedName>
</protein>
<keyword evidence="5 9" id="KW-0862">Zinc</keyword>
<accession>A0ABX9AKN7</accession>
<dbReference type="Proteomes" id="UP000825886">
    <property type="component" value="Chromosome"/>
</dbReference>
<evidence type="ECO:0000256" key="8">
    <source>
        <dbReference type="ARBA" id="ARBA00023316"/>
    </source>
</evidence>
<evidence type="ECO:0000256" key="3">
    <source>
        <dbReference type="ARBA" id="ARBA00022723"/>
    </source>
</evidence>
<dbReference type="Gene3D" id="3.30.1380.10">
    <property type="match status" value="1"/>
</dbReference>
<evidence type="ECO:0000256" key="10">
    <source>
        <dbReference type="PIRNR" id="PIRNR026671"/>
    </source>
</evidence>
<dbReference type="GO" id="GO:0160237">
    <property type="term" value="F:D-Ala-D-Ala dipeptidase activity"/>
    <property type="evidence" value="ECO:0007669"/>
    <property type="project" value="UniProtKB-EC"/>
</dbReference>
<evidence type="ECO:0000256" key="4">
    <source>
        <dbReference type="ARBA" id="ARBA00022801"/>
    </source>
</evidence>
<keyword evidence="4 9" id="KW-0378">Hydrolase</keyword>
<reference evidence="11 12" key="1">
    <citation type="submission" date="2021-08" db="EMBL/GenBank/DDBJ databases">
        <title>Culture and genomic analysis of Symbiopectobacterium purcellii sp. nov. gen. nov., isolated from the leafhopper Empoasca decipiens.</title>
        <authorList>
            <person name="Nadal-Jimenez P."/>
            <person name="Siozios S."/>
            <person name="Halliday N."/>
            <person name="Camara M."/>
            <person name="Hurst G.D.D."/>
        </authorList>
    </citation>
    <scope>NUCLEOTIDE SEQUENCE [LARGE SCALE GENOMIC DNA]</scope>
    <source>
        <strain evidence="11 12">SyEd1</strain>
    </source>
</reference>
<evidence type="ECO:0000313" key="12">
    <source>
        <dbReference type="Proteomes" id="UP000825886"/>
    </source>
</evidence>
<comment type="similarity">
    <text evidence="9 10">Belongs to the peptidase M15D family.</text>
</comment>
<feature type="binding site" evidence="9">
    <location>
        <position position="98"/>
    </location>
    <ligand>
        <name>Zn(2+)</name>
        <dbReference type="ChEBI" id="CHEBI:29105"/>
        <note>catalytic</note>
    </ligand>
</feature>
<feature type="binding site" evidence="9">
    <location>
        <position position="105"/>
    </location>
    <ligand>
        <name>Zn(2+)</name>
        <dbReference type="ChEBI" id="CHEBI:29105"/>
        <note>catalytic</note>
    </ligand>
</feature>